<organism evidence="2 3">
    <name type="scientific">candidate division TA06 bacterium</name>
    <dbReference type="NCBI Taxonomy" id="2250710"/>
    <lineage>
        <taxon>Bacteria</taxon>
        <taxon>Bacteria division TA06</taxon>
    </lineage>
</organism>
<dbReference type="SUPFAM" id="SSF81301">
    <property type="entry name" value="Nucleotidyltransferase"/>
    <property type="match status" value="1"/>
</dbReference>
<dbReference type="InterPro" id="IPR036388">
    <property type="entry name" value="WH-like_DNA-bd_sf"/>
</dbReference>
<evidence type="ECO:0000313" key="3">
    <source>
        <dbReference type="Proteomes" id="UP000315534"/>
    </source>
</evidence>
<dbReference type="EMBL" id="SOIP01000467">
    <property type="protein sequence ID" value="TET78735.1"/>
    <property type="molecule type" value="Genomic_DNA"/>
</dbReference>
<dbReference type="Gene3D" id="3.30.460.10">
    <property type="entry name" value="Beta Polymerase, domain 2"/>
    <property type="match status" value="1"/>
</dbReference>
<comment type="caution">
    <text evidence="2">The sequence shown here is derived from an EMBL/GenBank/DDBJ whole genome shotgun (WGS) entry which is preliminary data.</text>
</comment>
<dbReference type="CDD" id="cd05403">
    <property type="entry name" value="NT_KNTase_like"/>
    <property type="match status" value="1"/>
</dbReference>
<evidence type="ECO:0000259" key="1">
    <source>
        <dbReference type="Pfam" id="PF01909"/>
    </source>
</evidence>
<dbReference type="Gene3D" id="1.10.10.10">
    <property type="entry name" value="Winged helix-like DNA-binding domain superfamily/Winged helix DNA-binding domain"/>
    <property type="match status" value="1"/>
</dbReference>
<accession>A0A523XHM5</accession>
<reference evidence="2 3" key="1">
    <citation type="submission" date="2019-03" db="EMBL/GenBank/DDBJ databases">
        <title>Metabolic potential of uncultured bacteria and archaea associated with petroleum seepage in deep-sea sediments.</title>
        <authorList>
            <person name="Dong X."/>
            <person name="Hubert C."/>
        </authorList>
    </citation>
    <scope>NUCLEOTIDE SEQUENCE [LARGE SCALE GENOMIC DNA]</scope>
    <source>
        <strain evidence="2">E29_bin36</strain>
    </source>
</reference>
<feature type="domain" description="Polymerase nucleotidyl transferase" evidence="1">
    <location>
        <begin position="98"/>
        <end position="174"/>
    </location>
</feature>
<dbReference type="InterPro" id="IPR043519">
    <property type="entry name" value="NT_sf"/>
</dbReference>
<dbReference type="GO" id="GO:0016779">
    <property type="term" value="F:nucleotidyltransferase activity"/>
    <property type="evidence" value="ECO:0007669"/>
    <property type="project" value="InterPro"/>
</dbReference>
<evidence type="ECO:0000313" key="2">
    <source>
        <dbReference type="EMBL" id="TET78735.1"/>
    </source>
</evidence>
<dbReference type="SUPFAM" id="SSF46785">
    <property type="entry name" value="Winged helix' DNA-binding domain"/>
    <property type="match status" value="1"/>
</dbReference>
<dbReference type="InterPro" id="IPR002934">
    <property type="entry name" value="Polymerase_NTP_transf_dom"/>
</dbReference>
<gene>
    <name evidence="2" type="ORF">E3J38_08095</name>
</gene>
<dbReference type="Pfam" id="PF01909">
    <property type="entry name" value="NTP_transf_2"/>
    <property type="match status" value="1"/>
</dbReference>
<dbReference type="Proteomes" id="UP000315534">
    <property type="component" value="Unassembled WGS sequence"/>
</dbReference>
<sequence length="200" mass="22904">MVKSNPTLKALFTSETRIKVLSHFFLHPDESFYLRQLERLLKKPVGQLSPELSNLERIQLLTSCQEGNQRRYSINKDFALYDELKTIFLKTAGAGDVIRESLSKLAGIELAFIYGSFAKGEEHVGSDIDIMIVGEAPDRNVGRAISTIEKKLKRTVNYSLYEREEVKARFKKKENFVTTVFNEPRITILGPNNDELFRTD</sequence>
<dbReference type="AlphaFoldDB" id="A0A523XHM5"/>
<name>A0A523XHM5_UNCT6</name>
<proteinExistence type="predicted"/>
<protein>
    <submittedName>
        <fullName evidence="2">Transcriptional regulator</fullName>
    </submittedName>
</protein>
<dbReference type="InterPro" id="IPR036390">
    <property type="entry name" value="WH_DNA-bd_sf"/>
</dbReference>